<dbReference type="InterPro" id="IPR007138">
    <property type="entry name" value="ABM_dom"/>
</dbReference>
<reference evidence="3" key="1">
    <citation type="submission" date="2023-06" db="EMBL/GenBank/DDBJ databases">
        <title>Survivors Of The Sea: Transcriptome response of Skeletonema marinoi to long-term dormancy.</title>
        <authorList>
            <person name="Pinder M.I.M."/>
            <person name="Kourtchenko O."/>
            <person name="Robertson E.K."/>
            <person name="Larsson T."/>
            <person name="Maumus F."/>
            <person name="Osuna-Cruz C.M."/>
            <person name="Vancaester E."/>
            <person name="Stenow R."/>
            <person name="Vandepoele K."/>
            <person name="Ploug H."/>
            <person name="Bruchert V."/>
            <person name="Godhe A."/>
            <person name="Topel M."/>
        </authorList>
    </citation>
    <scope>NUCLEOTIDE SEQUENCE</scope>
    <source>
        <strain evidence="3">R05AC</strain>
    </source>
</reference>
<dbReference type="Pfam" id="PF03992">
    <property type="entry name" value="ABM"/>
    <property type="match status" value="2"/>
</dbReference>
<dbReference type="PANTHER" id="PTHR34474">
    <property type="entry name" value="SIGNAL TRANSDUCTION PROTEIN TRAP"/>
    <property type="match status" value="1"/>
</dbReference>
<feature type="compositionally biased region" description="Pro residues" evidence="1">
    <location>
        <begin position="30"/>
        <end position="39"/>
    </location>
</feature>
<feature type="region of interest" description="Disordered" evidence="1">
    <location>
        <begin position="1228"/>
        <end position="1248"/>
    </location>
</feature>
<dbReference type="PROSITE" id="PS51725">
    <property type="entry name" value="ABM"/>
    <property type="match status" value="2"/>
</dbReference>
<comment type="caution">
    <text evidence="3">The sequence shown here is derived from an EMBL/GenBank/DDBJ whole genome shotgun (WGS) entry which is preliminary data.</text>
</comment>
<feature type="compositionally biased region" description="Low complexity" evidence="1">
    <location>
        <begin position="17"/>
        <end position="29"/>
    </location>
</feature>
<sequence>MSTNTPTNPDPFDQLDALASELSALSTPSPGVPAPPPPMGGRGVAPMASGGGHSVTLPQGSAGGEYSSAVSSFVPVVVNNPSGVPGGGVSSGGVQPHSITAGGGNANMGNYNATTSSFSAAGLVNHHSPSPTYTAVHQHSHRPTHYSASSQSQMNPRENIFYSTPNQSNNNPFSTDRSIGSLTENSAHSVGMEDERFKTSYAEAMVSASGTKESGVGVIIVRNASQYCGGFIGTDGRRWCTRHPDDCNVAKHERDKAALKEGIYVRSAKGKGSGALLSPYLALTTWDKDHDLVKMGQSDLTKEVWTVMFRQSEVDRQLQESGDPSVLAPTPDPKRRYSAVATVSEKKPRLSMGKRFENSGDLGFEDTVKGEMTVLESKIDVMEATIGSKPKGEEDCSLWDSLANLKAENSQLAKVAGAASADAKNAVNISSGMTMQGAPSNPTTQLVTSLQTQVNQLSKENQALSKSLQFLIPLVKEQAKMLKSVASASSAATPTIGATSPPTSSDLVTKAEFLAQASKINMEITMAPLSANGIGAFTYGNVTLASIDDCKAFVRVFCPKECLDTFYSAMLLLCTFQRAGTSNTESNANEVAAQKLGRTTNQQDIINARKKLYPPVFKAKDGGEMSAVSTPQAFDAEDGYGGIANAIKLGIPIWAEQARSNINTQLGGEDSGLYPVASTLAYHLLEQAMKFVERLLTEVKKVYATRLTNFHGYGVTPSSEARAEAWKPAKRMLEHIFQTISKVNLQASHFGSIKDPVDRSAAYLWVSVQEHQMWSSFTKHTNFSDHPAIHPVVVQHMEENLYTRHAAERELGTIRTKMTALEGIITEAEAVVDEAKVVKSDPIANEVDRVGVPVSQGNPGSLITECLEAPANTRAGAVVGGTASTTDNRVGVEGGRWSGTLGVRPVKRSLNGVVEGKMTVSRRRGWCELRGSVPNLWPWIVGSLGFDIDCVRYGNDANFASLLHDRHGRPIKAVDGGRYRPLTLKLDVVFSDYDSLPSPSSSTYWTSWRIPHVIHAPCRPFHAPEGWMWTGHYMSHRQYGGCSTASWWVGVLHLIGDDRFCANLRPAHSPYRPFEGMLQFNPSVQALPSAPPSVVPHPTVIHPLPTDQHISCSGLFPCDNLNSMVVVKSPFASSGWGTRQLSLFELGAIWDVPISFLDTLETSSTARDSLSALLGSCPGKLLFCGADSLLFRVSRGVGTDLNGQATSISASSADMTSEHMPACAFKTSADELKSSKPSPPTPRPLPSTEALLECPVPLNDSSAMESVLRRNLQREGMELEEVSSLIERMKEPIKEVGVKVDAGQKSDDAGIPREMWDLELVLSWRSEKVGSSAEKLQDTPWRLALEGQRRFWITRLRRMHLYSFWTWMRTQSPRELSRPMNDLKKQVVQPVWTLLPNGRFGWTYRWGGSQGGRKDVYKRWWQELHRKHRKNVEGGRDCLRRSCKASFWEWLGGSRPYFWLWPGKDLEMVRDGQPHFMLGPIEPYTVPQPKAKTPEMHLQMIAKLVKARLRDYIEVGYAESLMHAFAVPKGLNDIRLVFNGTSCGLNANIFAPHFGLPTVFQTLRSLDVGTFACDIDIGECFLNFMLHESLRKFSGADITNCRSDDPALAEWEADRPNRWERWCRNWFGLTDSPYRCMQPLIRAKQIAFGDRTKEDNPFAWDRVELNLPGSDNYDPSKGWVLKLRASGDLACDVFVYIDDGRVTGATRELCWAAAQRFASVCNSLGTQSAGRKRTPPSPRPGHWAGTVVFTLPYVAGTLTPERWAKTRAKVMELVEAFKEEAKKMGLPPEKARPMLDSAMLQSNRGFLNYVGRTYKWLPPYLKGLHLTIDIWRKFRDPVTGYKLKGKERVRAESMGWHNYVLEQLELNGDEGDEELYKIAEGDTPPPKVQAAERLWSDLKALETLTDVEEPPIQRYRGEKLATVLYLLGDASGHGFGSINVDGDEIEWQTGVCSEAWKEESSNYREANNITTRLEELAEGKNLSGVEIFLITDNMVFEGCFGKGHSTAEKLTDIILRLRVLERDHSLVLHVIHISGKRMKSSGVDGLSRGDNSEGIMAGENPLKYIPLNEGANQRSQGAVERWVRKWWSDDRGRAILKKPLKLLDPEDWFSLHEIEEARLWMPPPGSDGNSDKLVDVGNDIWSYSQFEPLVVMIVFPFAHVDRYNGPWMVRGTDIADDPVKELSSGFKWVGKGRKRKFDDLDGELQALWESPEMRSRDILRKLLHQARKLPPCRNAWCGQCYQESPLDPFPKQQLEEEEDQGRGKATKALRFRSGRNGDHVMGIPFECELCHFRNLAGRDPDWLSQKDSYTLMCIRRANLDAMWSREPNTVKANLSRLRQDYFECVSIFPFPPPIPDMANHQMEDRVGMKSAVWTLEVSRRGGKNASNVQWGTVRKTPTWMGNLHDAGANYSNDSIAGGDTAKKYISDSPVGGKWFQRFMHGMKLRMGVIRIQDEALTSEMVLAVDEVAEREWRNGSDRDKRMMEGTMVAMLVEYGAALRGEELQMVRVEGVVQFGEDAKRSKYGSHTVWALQGKFKAEKQEQWHCLPIADETKSNLPFRKWFDRMEYRVLKVEGRKEGWYFTEEDGVDNEGEGVVSKGDFAGGRRGELQLVAVPTAGSNYNSNSRTSGRPNDGIDSSLETGITSSRNRATAVASGGPLFSAVAEEETAVKNDLLKRDRYVATNRFTVRQGRAAKFEKRWADRSSRLAELDGFKYFQLMRRVALDDEANSGIDPLASTNPFGNYVSFTIWNEKKDFNAWRGGEAFKEAHGGTSLFAFVTTMVKSAMVLTGAPKPAFYDGLLQQSTIPDQVPETVNGWRSVEADGVNLLPSEAFIAMNQFFVPSSNAVAFENRWANRTSKLKECEGFISFSMLRRDIKAKGHGVSPMGEEEPTYVSTTVWKDRQAFENWKNGNAFKEAHAEKKGEEPKEQPPAPLWSKPPVPVFYESTLVISSPDGA</sequence>
<feature type="region of interest" description="Disordered" evidence="1">
    <location>
        <begin position="2916"/>
        <end position="2937"/>
    </location>
</feature>
<dbReference type="InterPro" id="IPR011008">
    <property type="entry name" value="Dimeric_a/b-barrel"/>
</dbReference>
<feature type="domain" description="ABM" evidence="2">
    <location>
        <begin position="2679"/>
        <end position="2785"/>
    </location>
</feature>
<keyword evidence="3" id="KW-0560">Oxidoreductase</keyword>
<feature type="compositionally biased region" description="Pro residues" evidence="1">
    <location>
        <begin position="2928"/>
        <end position="2937"/>
    </location>
</feature>
<feature type="domain" description="ABM" evidence="2">
    <location>
        <begin position="2832"/>
        <end position="2942"/>
    </location>
</feature>
<feature type="region of interest" description="Disordered" evidence="1">
    <location>
        <begin position="316"/>
        <end position="338"/>
    </location>
</feature>
<protein>
    <submittedName>
        <fullName evidence="3">Heme-degrading monooxygenase</fullName>
        <ecNumber evidence="3">1.14.-.-</ecNumber>
    </submittedName>
</protein>
<feature type="region of interest" description="Disordered" evidence="1">
    <location>
        <begin position="1"/>
        <end position="57"/>
    </location>
</feature>
<feature type="region of interest" description="Disordered" evidence="1">
    <location>
        <begin position="2615"/>
        <end position="2640"/>
    </location>
</feature>
<keyword evidence="4" id="KW-1185">Reference proteome</keyword>
<organism evidence="3 4">
    <name type="scientific">Skeletonema marinoi</name>
    <dbReference type="NCBI Taxonomy" id="267567"/>
    <lineage>
        <taxon>Eukaryota</taxon>
        <taxon>Sar</taxon>
        <taxon>Stramenopiles</taxon>
        <taxon>Ochrophyta</taxon>
        <taxon>Bacillariophyta</taxon>
        <taxon>Coscinodiscophyceae</taxon>
        <taxon>Thalassiosirophycidae</taxon>
        <taxon>Thalassiosirales</taxon>
        <taxon>Skeletonemataceae</taxon>
        <taxon>Skeletonema</taxon>
        <taxon>Skeletonema marinoi-dohrnii complex</taxon>
    </lineage>
</organism>
<dbReference type="SUPFAM" id="SSF54909">
    <property type="entry name" value="Dimeric alpha+beta barrel"/>
    <property type="match status" value="2"/>
</dbReference>
<evidence type="ECO:0000313" key="3">
    <source>
        <dbReference type="EMBL" id="KAK1734292.1"/>
    </source>
</evidence>
<accession>A0AAD9D584</accession>
<evidence type="ECO:0000313" key="4">
    <source>
        <dbReference type="Proteomes" id="UP001224775"/>
    </source>
</evidence>
<evidence type="ECO:0000256" key="1">
    <source>
        <dbReference type="SAM" id="MobiDB-lite"/>
    </source>
</evidence>
<gene>
    <name evidence="3" type="ORF">QTG54_015059</name>
</gene>
<dbReference type="EC" id="1.14.-.-" evidence="3"/>
<proteinExistence type="predicted"/>
<dbReference type="PANTHER" id="PTHR34474:SF2">
    <property type="entry name" value="SIGNAL TRANSDUCTION PROTEIN TRAP"/>
    <property type="match status" value="1"/>
</dbReference>
<dbReference type="EMBL" id="JATAAI010000040">
    <property type="protein sequence ID" value="KAK1734292.1"/>
    <property type="molecule type" value="Genomic_DNA"/>
</dbReference>
<feature type="compositionally biased region" description="Polar residues" evidence="1">
    <location>
        <begin position="2616"/>
        <end position="2629"/>
    </location>
</feature>
<keyword evidence="3" id="KW-0503">Monooxygenase</keyword>
<dbReference type="InterPro" id="IPR050404">
    <property type="entry name" value="Heme-degrading_MO"/>
</dbReference>
<dbReference type="Proteomes" id="UP001224775">
    <property type="component" value="Unassembled WGS sequence"/>
</dbReference>
<name>A0AAD9D584_9STRA</name>
<dbReference type="Gene3D" id="3.30.70.100">
    <property type="match status" value="2"/>
</dbReference>
<dbReference type="GO" id="GO:0004497">
    <property type="term" value="F:monooxygenase activity"/>
    <property type="evidence" value="ECO:0007669"/>
    <property type="project" value="UniProtKB-KW"/>
</dbReference>
<feature type="compositionally biased region" description="Basic and acidic residues" evidence="1">
    <location>
        <begin position="2916"/>
        <end position="2927"/>
    </location>
</feature>
<evidence type="ECO:0000259" key="2">
    <source>
        <dbReference type="PROSITE" id="PS51725"/>
    </source>
</evidence>